<evidence type="ECO:0000313" key="8">
    <source>
        <dbReference type="Proteomes" id="UP000005139"/>
    </source>
</evidence>
<dbReference type="RefSeq" id="WP_007289302.1">
    <property type="nucleotide sequence ID" value="NZ_AAWL01000007.1"/>
</dbReference>
<dbReference type="Pfam" id="PF06803">
    <property type="entry name" value="DUF1232"/>
    <property type="match status" value="1"/>
</dbReference>
<evidence type="ECO:0000256" key="2">
    <source>
        <dbReference type="ARBA" id="ARBA00022692"/>
    </source>
</evidence>
<dbReference type="GO" id="GO:0012505">
    <property type="term" value="C:endomembrane system"/>
    <property type="evidence" value="ECO:0007669"/>
    <property type="project" value="UniProtKB-SubCell"/>
</dbReference>
<dbReference type="AlphaFoldDB" id="A1HQB3"/>
<accession>A1HQB3</accession>
<dbReference type="Proteomes" id="UP000005139">
    <property type="component" value="Unassembled WGS sequence"/>
</dbReference>
<feature type="transmembrane region" description="Helical" evidence="5">
    <location>
        <begin position="58"/>
        <end position="80"/>
    </location>
</feature>
<sequence>MFPKSGLLRWWGWLKVLKDDAVILYFAWKHPQTPIFIKGMLLTLLVYVLSPVDVLPDYLPLFGIVDDAVLVPAAILYLTNLLPGAVRAECQRQSESMKRRALLLLGVIVLFVIGWFTLIIVGVKYLLSL</sequence>
<feature type="transmembrane region" description="Helical" evidence="5">
    <location>
        <begin position="101"/>
        <end position="127"/>
    </location>
</feature>
<evidence type="ECO:0000256" key="4">
    <source>
        <dbReference type="ARBA" id="ARBA00023136"/>
    </source>
</evidence>
<reference evidence="7 8" key="1">
    <citation type="submission" date="2007-01" db="EMBL/GenBank/DDBJ databases">
        <title>Annotation of the draft genome assembly of Thermosinus carboxydivorans Nor1.</title>
        <authorList>
            <consortium name="US DOE Joint Genome Institute (JGI-ORNL)"/>
            <person name="Larimer F."/>
            <person name="Land M."/>
            <person name="Hauser L."/>
        </authorList>
    </citation>
    <scope>NUCLEOTIDE SEQUENCE [LARGE SCALE GENOMIC DNA]</scope>
    <source>
        <strain evidence="7 8">Nor1</strain>
    </source>
</reference>
<evidence type="ECO:0000256" key="3">
    <source>
        <dbReference type="ARBA" id="ARBA00022989"/>
    </source>
</evidence>
<evidence type="ECO:0000256" key="1">
    <source>
        <dbReference type="ARBA" id="ARBA00004127"/>
    </source>
</evidence>
<keyword evidence="4 5" id="KW-0472">Membrane</keyword>
<organism evidence="7 8">
    <name type="scientific">Thermosinus carboxydivorans Nor1</name>
    <dbReference type="NCBI Taxonomy" id="401526"/>
    <lineage>
        <taxon>Bacteria</taxon>
        <taxon>Bacillati</taxon>
        <taxon>Bacillota</taxon>
        <taxon>Negativicutes</taxon>
        <taxon>Selenomonadales</taxon>
        <taxon>Sporomusaceae</taxon>
        <taxon>Thermosinus</taxon>
    </lineage>
</organism>
<protein>
    <recommendedName>
        <fullName evidence="6">DUF1232 domain-containing protein</fullName>
    </recommendedName>
</protein>
<dbReference type="OrthoDB" id="9800202at2"/>
<proteinExistence type="predicted"/>
<dbReference type="eggNOG" id="COG3339">
    <property type="taxonomic scope" value="Bacteria"/>
</dbReference>
<dbReference type="EMBL" id="AAWL01000007">
    <property type="protein sequence ID" value="EAX47803.1"/>
    <property type="molecule type" value="Genomic_DNA"/>
</dbReference>
<keyword evidence="3 5" id="KW-1133">Transmembrane helix</keyword>
<evidence type="ECO:0000256" key="5">
    <source>
        <dbReference type="SAM" id="Phobius"/>
    </source>
</evidence>
<keyword evidence="2 5" id="KW-0812">Transmembrane</keyword>
<gene>
    <name evidence="7" type="ORF">TcarDRAFT_1209</name>
</gene>
<dbReference type="InterPro" id="IPR010652">
    <property type="entry name" value="DUF1232"/>
</dbReference>
<name>A1HQB3_9FIRM</name>
<reference evidence="7 8" key="2">
    <citation type="submission" date="2007-01" db="EMBL/GenBank/DDBJ databases">
        <title>Sequencing of the draft genome and assembly of Thermosinus carboxydivorans Nor1.</title>
        <authorList>
            <consortium name="US DOE Joint Genome Institute (JGI-PGF)"/>
            <person name="Copeland A."/>
            <person name="Lucas S."/>
            <person name="Lapidus A."/>
            <person name="Barry K."/>
            <person name="Glavina del Rio T."/>
            <person name="Dalin E."/>
            <person name="Tice H."/>
            <person name="Bruce D."/>
            <person name="Pitluck S."/>
            <person name="Richardson P."/>
        </authorList>
    </citation>
    <scope>NUCLEOTIDE SEQUENCE [LARGE SCALE GENOMIC DNA]</scope>
    <source>
        <strain evidence="7 8">Nor1</strain>
    </source>
</reference>
<comment type="caution">
    <text evidence="7">The sequence shown here is derived from an EMBL/GenBank/DDBJ whole genome shotgun (WGS) entry which is preliminary data.</text>
</comment>
<evidence type="ECO:0000259" key="6">
    <source>
        <dbReference type="Pfam" id="PF06803"/>
    </source>
</evidence>
<feature type="domain" description="DUF1232" evidence="6">
    <location>
        <begin position="38"/>
        <end position="72"/>
    </location>
</feature>
<comment type="subcellular location">
    <subcellularLocation>
        <location evidence="1">Endomembrane system</location>
        <topology evidence="1">Multi-pass membrane protein</topology>
    </subcellularLocation>
</comment>
<keyword evidence="8" id="KW-1185">Reference proteome</keyword>
<feature type="transmembrane region" description="Helical" evidence="5">
    <location>
        <begin position="35"/>
        <end position="52"/>
    </location>
</feature>
<evidence type="ECO:0000313" key="7">
    <source>
        <dbReference type="EMBL" id="EAX47803.1"/>
    </source>
</evidence>